<name>A0A6P3XPX0_DINQU</name>
<dbReference type="InterPro" id="IPR001878">
    <property type="entry name" value="Znf_CCHC"/>
</dbReference>
<dbReference type="PANTHER" id="PTHR31511">
    <property type="entry name" value="PROTEIN CBG23764"/>
    <property type="match status" value="1"/>
</dbReference>
<dbReference type="KEGG" id="dqu:106747499"/>
<keyword evidence="1" id="KW-0863">Zinc-finger</keyword>
<evidence type="ECO:0000313" key="4">
    <source>
        <dbReference type="RefSeq" id="XP_014480555.1"/>
    </source>
</evidence>
<keyword evidence="1" id="KW-0479">Metal-binding</keyword>
<dbReference type="Proteomes" id="UP000515204">
    <property type="component" value="Unplaced"/>
</dbReference>
<protein>
    <submittedName>
        <fullName evidence="4">Uncharacterized protein LOC106747499</fullName>
    </submittedName>
</protein>
<dbReference type="GeneID" id="106747499"/>
<dbReference type="RefSeq" id="XP_014480555.1">
    <property type="nucleotide sequence ID" value="XM_014625069.1"/>
</dbReference>
<gene>
    <name evidence="4" type="primary">LOC106747499</name>
</gene>
<evidence type="ECO:0000256" key="1">
    <source>
        <dbReference type="PROSITE-ProRule" id="PRU00047"/>
    </source>
</evidence>
<dbReference type="PROSITE" id="PS50158">
    <property type="entry name" value="ZF_CCHC"/>
    <property type="match status" value="1"/>
</dbReference>
<proteinExistence type="predicted"/>
<feature type="domain" description="CCHC-type" evidence="2">
    <location>
        <begin position="324"/>
        <end position="337"/>
    </location>
</feature>
<evidence type="ECO:0000259" key="2">
    <source>
        <dbReference type="PROSITE" id="PS50158"/>
    </source>
</evidence>
<keyword evidence="3" id="KW-1185">Reference proteome</keyword>
<evidence type="ECO:0000313" key="3">
    <source>
        <dbReference type="Proteomes" id="UP000515204"/>
    </source>
</evidence>
<accession>A0A6P3XPX0</accession>
<keyword evidence="1" id="KW-0862">Zinc</keyword>
<dbReference type="AlphaFoldDB" id="A0A6P3XPX0"/>
<dbReference type="GO" id="GO:0003676">
    <property type="term" value="F:nucleic acid binding"/>
    <property type="evidence" value="ECO:0007669"/>
    <property type="project" value="InterPro"/>
</dbReference>
<sequence length="363" mass="41594">MSTKILTDDSNYISDDSDKFIEEFDKGARHSNCNRALALVTGAPVCHVTELILNLLNIEFLMSVKQITKFERLNNISINVSSIEKKAKMENQTQNFSDTSHRPDSPWSMVDTTEFPSLSLQVSDESPNLCLYYFYLEEKLMIHAAVCREINDCAILLRDEDNKWLSFGNHSREERTPFVVYADLECMLEKIAKGTSNEYTLYQHHKKTGEEAPVNGKKIDRLATELYESATNGTLDTPVEKRAIHEYFKCQALINFQLGLNVKLQIIVRHRAPTTLAKAIAGAMDEEKVKGLTNHNNNRETALPYNSRPTTYPRIRENVRPLTCHKCNNTGHLGKDCHFSRYAKRYTLPKISKRTCVNTMEKY</sequence>
<dbReference type="PANTHER" id="PTHR31511:SF12">
    <property type="entry name" value="RHO TERMINATION FACTOR N-TERMINAL DOMAIN-CONTAINING PROTEIN"/>
    <property type="match status" value="1"/>
</dbReference>
<dbReference type="OrthoDB" id="7612145at2759"/>
<reference evidence="4" key="1">
    <citation type="submission" date="2025-08" db="UniProtKB">
        <authorList>
            <consortium name="RefSeq"/>
        </authorList>
    </citation>
    <scope>IDENTIFICATION</scope>
</reference>
<organism evidence="3 4">
    <name type="scientific">Dinoponera quadriceps</name>
    <name type="common">South American ant</name>
    <dbReference type="NCBI Taxonomy" id="609295"/>
    <lineage>
        <taxon>Eukaryota</taxon>
        <taxon>Metazoa</taxon>
        <taxon>Ecdysozoa</taxon>
        <taxon>Arthropoda</taxon>
        <taxon>Hexapoda</taxon>
        <taxon>Insecta</taxon>
        <taxon>Pterygota</taxon>
        <taxon>Neoptera</taxon>
        <taxon>Endopterygota</taxon>
        <taxon>Hymenoptera</taxon>
        <taxon>Apocrita</taxon>
        <taxon>Aculeata</taxon>
        <taxon>Formicoidea</taxon>
        <taxon>Formicidae</taxon>
        <taxon>Ponerinae</taxon>
        <taxon>Ponerini</taxon>
        <taxon>Dinoponera</taxon>
    </lineage>
</organism>
<dbReference type="GO" id="GO:0008270">
    <property type="term" value="F:zinc ion binding"/>
    <property type="evidence" value="ECO:0007669"/>
    <property type="project" value="UniProtKB-KW"/>
</dbReference>